<sequence>MESSLILHFPRNCASGIDKKALQSSTEIFREIHSSANQFGFCERLTWNPTESLVCDDFRQLNEPQEGRNRSWAVEEFSATL</sequence>
<dbReference type="AlphaFoldDB" id="A0A3R7C624"/>
<comment type="caution">
    <text evidence="1">The sequence shown here is derived from an EMBL/GenBank/DDBJ whole genome shotgun (WGS) entry which is preliminary data.</text>
</comment>
<name>A0A3R7C624_CLOSI</name>
<proteinExistence type="predicted"/>
<accession>A0A3R7C624</accession>
<dbReference type="Proteomes" id="UP000286415">
    <property type="component" value="Unassembled WGS sequence"/>
</dbReference>
<evidence type="ECO:0000313" key="2">
    <source>
        <dbReference type="Proteomes" id="UP000286415"/>
    </source>
</evidence>
<gene>
    <name evidence="1" type="ORF">CSKR_108878</name>
</gene>
<dbReference type="EMBL" id="NIRI02000042">
    <property type="protein sequence ID" value="KAG5447029.1"/>
    <property type="molecule type" value="Genomic_DNA"/>
</dbReference>
<protein>
    <submittedName>
        <fullName evidence="1">Uncharacterized protein</fullName>
    </submittedName>
</protein>
<reference evidence="1 2" key="1">
    <citation type="journal article" date="2018" name="Biotechnol. Adv.">
        <title>Improved genomic resources and new bioinformatic workflow for the carcinogenic parasite Clonorchis sinensis: Biotechnological implications.</title>
        <authorList>
            <person name="Wang D."/>
            <person name="Korhonen P.K."/>
            <person name="Gasser R.B."/>
            <person name="Young N.D."/>
        </authorList>
    </citation>
    <scope>NUCLEOTIDE SEQUENCE [LARGE SCALE GENOMIC DNA]</scope>
    <source>
        <strain evidence="1">Cs-k2</strain>
    </source>
</reference>
<evidence type="ECO:0000313" key="1">
    <source>
        <dbReference type="EMBL" id="KAG5447029.1"/>
    </source>
</evidence>
<organism evidence="1 2">
    <name type="scientific">Clonorchis sinensis</name>
    <name type="common">Chinese liver fluke</name>
    <dbReference type="NCBI Taxonomy" id="79923"/>
    <lineage>
        <taxon>Eukaryota</taxon>
        <taxon>Metazoa</taxon>
        <taxon>Spiralia</taxon>
        <taxon>Lophotrochozoa</taxon>
        <taxon>Platyhelminthes</taxon>
        <taxon>Trematoda</taxon>
        <taxon>Digenea</taxon>
        <taxon>Opisthorchiida</taxon>
        <taxon>Opisthorchiata</taxon>
        <taxon>Opisthorchiidae</taxon>
        <taxon>Clonorchis</taxon>
    </lineage>
</organism>
<keyword evidence="2" id="KW-1185">Reference proteome</keyword>
<reference evidence="1 2" key="2">
    <citation type="journal article" date="2021" name="Genomics">
        <title>High-quality reference genome for Clonorchis sinensis.</title>
        <authorList>
            <person name="Young N.D."/>
            <person name="Stroehlein A.J."/>
            <person name="Kinkar L."/>
            <person name="Wang T."/>
            <person name="Sohn W.M."/>
            <person name="Chang B.C.H."/>
            <person name="Kaur P."/>
            <person name="Weisz D."/>
            <person name="Dudchenko O."/>
            <person name="Aiden E.L."/>
            <person name="Korhonen P.K."/>
            <person name="Gasser R.B."/>
        </authorList>
    </citation>
    <scope>NUCLEOTIDE SEQUENCE [LARGE SCALE GENOMIC DNA]</scope>
    <source>
        <strain evidence="1">Cs-k2</strain>
    </source>
</reference>
<dbReference type="InParanoid" id="A0A3R7C624"/>